<comment type="cofactor">
    <cofactor evidence="1">
        <name>FAD</name>
        <dbReference type="ChEBI" id="CHEBI:57692"/>
    </cofactor>
</comment>
<evidence type="ECO:0000313" key="17">
    <source>
        <dbReference type="Proteomes" id="UP000218899"/>
    </source>
</evidence>
<feature type="domain" description="Acyl-CoA dehydrogenase C-terminal bacterial-type" evidence="15">
    <location>
        <begin position="518"/>
        <end position="799"/>
    </location>
</feature>
<dbReference type="Gene3D" id="2.40.110.10">
    <property type="entry name" value="Butyryl-CoA Dehydrogenase, subunit A, domain 2"/>
    <property type="match status" value="1"/>
</dbReference>
<evidence type="ECO:0000256" key="10">
    <source>
        <dbReference type="ARBA" id="ARBA00047882"/>
    </source>
</evidence>
<accession>A0A1C7AG14</accession>
<dbReference type="EMBL" id="AP014936">
    <property type="protein sequence ID" value="BAU50392.1"/>
    <property type="molecule type" value="Genomic_DNA"/>
</dbReference>
<comment type="pathway">
    <text evidence="2">Lipid metabolism; fatty acid beta-oxidation.</text>
</comment>
<feature type="transmembrane region" description="Helical" evidence="12">
    <location>
        <begin position="49"/>
        <end position="67"/>
    </location>
</feature>
<dbReference type="NCBIfam" id="NF007000">
    <property type="entry name" value="PRK09463.1"/>
    <property type="match status" value="1"/>
</dbReference>
<dbReference type="KEGG" id="sva:SVA_3858"/>
<evidence type="ECO:0000256" key="11">
    <source>
        <dbReference type="ARBA" id="ARBA00049247"/>
    </source>
</evidence>
<organism evidence="16 17">
    <name type="scientific">Sulfurifustis variabilis</name>
    <dbReference type="NCBI Taxonomy" id="1675686"/>
    <lineage>
        <taxon>Bacteria</taxon>
        <taxon>Pseudomonadati</taxon>
        <taxon>Pseudomonadota</taxon>
        <taxon>Gammaproteobacteria</taxon>
        <taxon>Acidiferrobacterales</taxon>
        <taxon>Acidiferrobacteraceae</taxon>
        <taxon>Sulfurifustis</taxon>
    </lineage>
</organism>
<protein>
    <recommendedName>
        <fullName evidence="6">Acyl-coenzyme A dehydrogenase</fullName>
        <ecNumber evidence="4">1.3.8.7</ecNumber>
        <ecNumber evidence="5">1.3.8.8</ecNumber>
    </recommendedName>
</protein>
<dbReference type="RefSeq" id="WP_096462700.1">
    <property type="nucleotide sequence ID" value="NZ_AP014936.1"/>
</dbReference>
<dbReference type="SUPFAM" id="SSF56645">
    <property type="entry name" value="Acyl-CoA dehydrogenase NM domain-like"/>
    <property type="match status" value="1"/>
</dbReference>
<reference evidence="16 17" key="1">
    <citation type="submission" date="2015-08" db="EMBL/GenBank/DDBJ databases">
        <title>Complete genome sequence of Sulfurifustis variabilis.</title>
        <authorList>
            <person name="Miura A."/>
            <person name="Kojima H."/>
            <person name="Fukui M."/>
        </authorList>
    </citation>
    <scope>NUCLEOTIDE SEQUENCE [LARGE SCALE GENOMIC DNA]</scope>
    <source>
        <strain evidence="17">skN76</strain>
    </source>
</reference>
<dbReference type="InterPro" id="IPR015396">
    <property type="entry name" value="FadE_C"/>
</dbReference>
<dbReference type="CDD" id="cd00567">
    <property type="entry name" value="ACAD"/>
    <property type="match status" value="1"/>
</dbReference>
<dbReference type="InterPro" id="IPR013786">
    <property type="entry name" value="AcylCoA_DH/ox_N"/>
</dbReference>
<evidence type="ECO:0000256" key="6">
    <source>
        <dbReference type="ARBA" id="ARBA00020144"/>
    </source>
</evidence>
<dbReference type="InterPro" id="IPR036250">
    <property type="entry name" value="AcylCo_DH-like_C"/>
</dbReference>
<dbReference type="EC" id="1.3.8.8" evidence="5"/>
<evidence type="ECO:0000256" key="2">
    <source>
        <dbReference type="ARBA" id="ARBA00005005"/>
    </source>
</evidence>
<dbReference type="Gene3D" id="1.10.540.10">
    <property type="entry name" value="Acyl-CoA dehydrogenase/oxidase, N-terminal domain"/>
    <property type="match status" value="1"/>
</dbReference>
<dbReference type="FunFam" id="1.10.540.10:FF:000004">
    <property type="entry name" value="Acyl-CoA dehydrogenase"/>
    <property type="match status" value="1"/>
</dbReference>
<dbReference type="GO" id="GO:0033539">
    <property type="term" value="P:fatty acid beta-oxidation using acyl-CoA dehydrogenase"/>
    <property type="evidence" value="ECO:0007669"/>
    <property type="project" value="InterPro"/>
</dbReference>
<keyword evidence="12" id="KW-1133">Transmembrane helix</keyword>
<dbReference type="SUPFAM" id="SSF47203">
    <property type="entry name" value="Acyl-CoA dehydrogenase C-terminal domain-like"/>
    <property type="match status" value="1"/>
</dbReference>
<keyword evidence="17" id="KW-1185">Reference proteome</keyword>
<dbReference type="UniPathway" id="UPA00659"/>
<name>A0A1C7AG14_9GAMM</name>
<evidence type="ECO:0000256" key="5">
    <source>
        <dbReference type="ARBA" id="ARBA00012040"/>
    </source>
</evidence>
<dbReference type="GO" id="GO:0004466">
    <property type="term" value="F:long-chain fatty acyl-CoA dehydrogenase activity"/>
    <property type="evidence" value="ECO:0007669"/>
    <property type="project" value="UniProtKB-EC"/>
</dbReference>
<evidence type="ECO:0000256" key="4">
    <source>
        <dbReference type="ARBA" id="ARBA00012033"/>
    </source>
</evidence>
<dbReference type="Pfam" id="PF09317">
    <property type="entry name" value="ACDH_C"/>
    <property type="match status" value="1"/>
</dbReference>
<keyword evidence="7" id="KW-0285">Flavoprotein</keyword>
<dbReference type="Pfam" id="PF02771">
    <property type="entry name" value="Acyl-CoA_dh_N"/>
    <property type="match status" value="1"/>
</dbReference>
<keyword evidence="8" id="KW-0274">FAD</keyword>
<dbReference type="Proteomes" id="UP000218899">
    <property type="component" value="Chromosome"/>
</dbReference>
<dbReference type="InterPro" id="IPR050741">
    <property type="entry name" value="Acyl-CoA_dehydrogenase"/>
</dbReference>
<evidence type="ECO:0000256" key="9">
    <source>
        <dbReference type="ARBA" id="ARBA00023002"/>
    </source>
</evidence>
<proteinExistence type="inferred from homology"/>
<dbReference type="PANTHER" id="PTHR48083">
    <property type="entry name" value="MEDIUM-CHAIN SPECIFIC ACYL-COA DEHYDROGENASE, MITOCHONDRIAL-RELATED"/>
    <property type="match status" value="1"/>
</dbReference>
<dbReference type="FunFam" id="1.20.140.10:FF:000009">
    <property type="entry name" value="Acyl-CoA dehydrogenase"/>
    <property type="match status" value="1"/>
</dbReference>
<evidence type="ECO:0000256" key="3">
    <source>
        <dbReference type="ARBA" id="ARBA00009347"/>
    </source>
</evidence>
<dbReference type="OrthoDB" id="9802447at2"/>
<keyword evidence="12" id="KW-0472">Membrane</keyword>
<dbReference type="InterPro" id="IPR037069">
    <property type="entry name" value="AcylCoA_DH/ox_N_sf"/>
</dbReference>
<evidence type="ECO:0000259" key="15">
    <source>
        <dbReference type="Pfam" id="PF09317"/>
    </source>
</evidence>
<dbReference type="EC" id="1.3.8.7" evidence="4"/>
<dbReference type="Gene3D" id="1.20.140.10">
    <property type="entry name" value="Butyryl-CoA Dehydrogenase, subunit A, domain 3"/>
    <property type="match status" value="1"/>
</dbReference>
<feature type="transmembrane region" description="Helical" evidence="12">
    <location>
        <begin position="7"/>
        <end position="37"/>
    </location>
</feature>
<evidence type="ECO:0000256" key="7">
    <source>
        <dbReference type="ARBA" id="ARBA00022630"/>
    </source>
</evidence>
<dbReference type="NCBIfam" id="NF009586">
    <property type="entry name" value="PRK13026.1"/>
    <property type="match status" value="1"/>
</dbReference>
<evidence type="ECO:0000256" key="12">
    <source>
        <dbReference type="SAM" id="Phobius"/>
    </source>
</evidence>
<feature type="domain" description="Acyl-CoA dehydrogenase/oxidase N-terminal" evidence="14">
    <location>
        <begin position="138"/>
        <end position="237"/>
    </location>
</feature>
<dbReference type="InterPro" id="IPR046373">
    <property type="entry name" value="Acyl-CoA_Oxase/DH_mid-dom_sf"/>
</dbReference>
<evidence type="ECO:0000256" key="1">
    <source>
        <dbReference type="ARBA" id="ARBA00001974"/>
    </source>
</evidence>
<dbReference type="AlphaFoldDB" id="A0A1C7AG14"/>
<keyword evidence="9" id="KW-0560">Oxidoreductase</keyword>
<dbReference type="GO" id="GO:0050660">
    <property type="term" value="F:flavin adenine dinucleotide binding"/>
    <property type="evidence" value="ECO:0007669"/>
    <property type="project" value="InterPro"/>
</dbReference>
<evidence type="ECO:0000256" key="8">
    <source>
        <dbReference type="ARBA" id="ARBA00022827"/>
    </source>
</evidence>
<comment type="catalytic activity">
    <reaction evidence="11">
        <text>a long-chain 2,3-saturated fatty acyl-CoA + oxidized [electron-transfer flavoprotein] + H(+) = a long-chain (2E)-enoyl-CoA + reduced [electron-transfer flavoprotein]</text>
        <dbReference type="Rhea" id="RHEA:17721"/>
        <dbReference type="Rhea" id="RHEA-COMP:10685"/>
        <dbReference type="Rhea" id="RHEA-COMP:10686"/>
        <dbReference type="ChEBI" id="CHEBI:15378"/>
        <dbReference type="ChEBI" id="CHEBI:57692"/>
        <dbReference type="ChEBI" id="CHEBI:58307"/>
        <dbReference type="ChEBI" id="CHEBI:83721"/>
        <dbReference type="ChEBI" id="CHEBI:83727"/>
        <dbReference type="EC" id="1.3.8.8"/>
    </reaction>
</comment>
<dbReference type="Pfam" id="PF00441">
    <property type="entry name" value="Acyl-CoA_dh_1"/>
    <property type="match status" value="1"/>
</dbReference>
<evidence type="ECO:0000259" key="14">
    <source>
        <dbReference type="Pfam" id="PF02771"/>
    </source>
</evidence>
<comment type="catalytic activity">
    <reaction evidence="10">
        <text>a medium-chain 2,3-saturated fatty acyl-CoA + oxidized [electron-transfer flavoprotein] + H(+) = a medium-chain (2E)-enoyl-CoA + reduced [electron-transfer flavoprotein]</text>
        <dbReference type="Rhea" id="RHEA:14477"/>
        <dbReference type="Rhea" id="RHEA-COMP:10685"/>
        <dbReference type="Rhea" id="RHEA-COMP:10686"/>
        <dbReference type="ChEBI" id="CHEBI:15378"/>
        <dbReference type="ChEBI" id="CHEBI:57692"/>
        <dbReference type="ChEBI" id="CHEBI:58307"/>
        <dbReference type="ChEBI" id="CHEBI:83723"/>
        <dbReference type="ChEBI" id="CHEBI:83726"/>
        <dbReference type="EC" id="1.3.8.7"/>
    </reaction>
</comment>
<dbReference type="PANTHER" id="PTHR48083:SF33">
    <property type="entry name" value="ACYL-COENZYME A DEHYDROGENASE"/>
    <property type="match status" value="1"/>
</dbReference>
<dbReference type="GO" id="GO:0070991">
    <property type="term" value="F:medium-chain fatty acyl-CoA dehydrogenase activity"/>
    <property type="evidence" value="ECO:0007669"/>
    <property type="project" value="UniProtKB-EC"/>
</dbReference>
<gene>
    <name evidence="16" type="ORF">SVA_3858</name>
</gene>
<evidence type="ECO:0000259" key="13">
    <source>
        <dbReference type="Pfam" id="PF00441"/>
    </source>
</evidence>
<dbReference type="InterPro" id="IPR009100">
    <property type="entry name" value="AcylCoA_DH/oxidase_NM_dom_sf"/>
</dbReference>
<dbReference type="InterPro" id="IPR009075">
    <property type="entry name" value="AcylCo_DH/oxidase_C"/>
</dbReference>
<keyword evidence="12" id="KW-0812">Transmembrane</keyword>
<sequence length="804" mass="87715">MAYAYIALTIIGAWVLAFANAPLTVWLLIVALALGVVTVSQASLSVPLAIAWVVLLVIGAIFAVPPVRRRLISDRLYPRFRKVVPPMSSTEREALEAGTVWWEGELFGGRPHWKRLLSVPPPKLTPEERAFLDGPVEELCRLVDDWDITHVRRDLPPEVWAFLKRHRFFGMIIPKRYDGLEFSALAHSEVVMKLASRSVTAAVTVMVPNSLGPAELLLHYGTDAQKDYYLPRLARGEEIPCFALTGPEAGSDASAMPDYGIVARGQFEGREVIGIRLTWEKRYITLGPVATVLGLAFKLYDPERLLGGEVERGITLALIPTTTPGVVIGERHNPLDIPFQNGPNSGRDVFVPLEWIIGGKDYIGQGWRMLVERLAVGRGISLPALSTGSGKLASRATGAYARVRRQFKVPIGRFEGVEEVLARIAGQTYLMDAARTLTVAGIDLGEQPAVVSAIVKYHLTERMRLVVNDAMDIQGGSGICLGPRNFMGRGYQGLPISITVEGANILTRSLIIYGQGAIRCHPYLFKEVQAVASADTERGRVDFDRALFGHIGFFISRFARALWLSLTGGRLAFIAVRGPARRYAGQLHRLSAAFAFASELAIATLGGSLKRREKLSGRLADALSLLYLGSAAVKRFEDHGRPAEDLPLLAWACEDTIYRTEQALVGLLRNFPSRLVAAIARLVIFPFGPRARPPSDRLGADVGRLLLAPSAARDRLTAGIFVPGDRESAVGRIEHALPLVVAAESIERKLQGVGEGEGVLNPDAVLEAARAQGLISEEEANLVREARIARRAVIMVDAFAPSQF</sequence>
<evidence type="ECO:0000313" key="16">
    <source>
        <dbReference type="EMBL" id="BAU50392.1"/>
    </source>
</evidence>
<feature type="domain" description="Acyl-CoA dehydrogenase/oxidase C-terminal" evidence="13">
    <location>
        <begin position="364"/>
        <end position="511"/>
    </location>
</feature>
<comment type="similarity">
    <text evidence="3">Belongs to the acyl-CoA dehydrogenase family.</text>
</comment>
<dbReference type="GO" id="GO:0005737">
    <property type="term" value="C:cytoplasm"/>
    <property type="evidence" value="ECO:0007669"/>
    <property type="project" value="TreeGrafter"/>
</dbReference>